<organism evidence="2 3">
    <name type="scientific">Actinoplanes ianthinogenes</name>
    <dbReference type="NCBI Taxonomy" id="122358"/>
    <lineage>
        <taxon>Bacteria</taxon>
        <taxon>Bacillati</taxon>
        <taxon>Actinomycetota</taxon>
        <taxon>Actinomycetes</taxon>
        <taxon>Micromonosporales</taxon>
        <taxon>Micromonosporaceae</taxon>
        <taxon>Actinoplanes</taxon>
    </lineage>
</organism>
<accession>A0ABM7LQ15</accession>
<evidence type="ECO:0000256" key="1">
    <source>
        <dbReference type="SAM" id="Phobius"/>
    </source>
</evidence>
<keyword evidence="1" id="KW-0472">Membrane</keyword>
<keyword evidence="1" id="KW-1133">Transmembrane helix</keyword>
<evidence type="ECO:0000313" key="2">
    <source>
        <dbReference type="EMBL" id="BCJ41315.1"/>
    </source>
</evidence>
<keyword evidence="3" id="KW-1185">Reference proteome</keyword>
<gene>
    <name evidence="2" type="ORF">Aiant_19720</name>
</gene>
<dbReference type="Proteomes" id="UP000676967">
    <property type="component" value="Chromosome"/>
</dbReference>
<reference evidence="2 3" key="1">
    <citation type="submission" date="2020-08" db="EMBL/GenBank/DDBJ databases">
        <title>Whole genome shotgun sequence of Actinoplanes ianthinogenes NBRC 13996.</title>
        <authorList>
            <person name="Komaki H."/>
            <person name="Tamura T."/>
        </authorList>
    </citation>
    <scope>NUCLEOTIDE SEQUENCE [LARGE SCALE GENOMIC DNA]</scope>
    <source>
        <strain evidence="2 3">NBRC 13996</strain>
    </source>
</reference>
<evidence type="ECO:0000313" key="3">
    <source>
        <dbReference type="Proteomes" id="UP000676967"/>
    </source>
</evidence>
<sequence>MGGTRALVVTSAAVALTAGAMLLETPGALLTSIVAVLGAATIGYLSQSGPGRWRRPEPTLATTVPVSHTVRIQDHDYVTLADGDRLADVPAGGHTVRLAVTGLSPVPVLLTGLRAEVLSRSGATGELSRHAAAAPPVRHFEVRLDERPPRVRALGETDFPVRLDHHETEVFDLAVLTDSGDVRWRLWLGWSCGTRTGDVRVDLAGQPFRTAARHGIPG</sequence>
<protein>
    <submittedName>
        <fullName evidence="2">Uncharacterized protein</fullName>
    </submittedName>
</protein>
<proteinExistence type="predicted"/>
<dbReference type="RefSeq" id="WP_189336629.1">
    <property type="nucleotide sequence ID" value="NZ_AP023356.1"/>
</dbReference>
<name>A0ABM7LQ15_9ACTN</name>
<dbReference type="EMBL" id="AP023356">
    <property type="protein sequence ID" value="BCJ41315.1"/>
    <property type="molecule type" value="Genomic_DNA"/>
</dbReference>
<keyword evidence="1" id="KW-0812">Transmembrane</keyword>
<feature type="transmembrane region" description="Helical" evidence="1">
    <location>
        <begin position="29"/>
        <end position="46"/>
    </location>
</feature>